<dbReference type="InterPro" id="IPR014944">
    <property type="entry name" value="Toxin_SymE-like"/>
</dbReference>
<proteinExistence type="predicted"/>
<protein>
    <recommendedName>
        <fullName evidence="1">Toxin SymE-like domain-containing protein</fullName>
    </recommendedName>
</protein>
<accession>A0A0H3L2Z5</accession>
<dbReference type="GO" id="GO:0016070">
    <property type="term" value="P:RNA metabolic process"/>
    <property type="evidence" value="ECO:0007669"/>
    <property type="project" value="InterPro"/>
</dbReference>
<gene>
    <name evidence="2" type="primary">yjiW</name>
    <name evidence="2" type="ordered locus">PAJ_3678</name>
</gene>
<organism evidence="2 3">
    <name type="scientific">Pantoea ananatis (strain AJ13355)</name>
    <dbReference type="NCBI Taxonomy" id="932677"/>
    <lineage>
        <taxon>Bacteria</taxon>
        <taxon>Pseudomonadati</taxon>
        <taxon>Pseudomonadota</taxon>
        <taxon>Gammaproteobacteria</taxon>
        <taxon>Enterobacterales</taxon>
        <taxon>Erwiniaceae</taxon>
        <taxon>Pantoea</taxon>
    </lineage>
</organism>
<dbReference type="OrthoDB" id="6053337at2"/>
<dbReference type="GO" id="GO:0005737">
    <property type="term" value="C:cytoplasm"/>
    <property type="evidence" value="ECO:0007669"/>
    <property type="project" value="InterPro"/>
</dbReference>
<dbReference type="Proteomes" id="UP000006690">
    <property type="component" value="Chromosome"/>
</dbReference>
<dbReference type="PATRIC" id="fig|932677.3.peg.4232"/>
<dbReference type="EMBL" id="AP012032">
    <property type="protein sequence ID" value="BAK13757.1"/>
    <property type="molecule type" value="Genomic_DNA"/>
</dbReference>
<dbReference type="eggNOG" id="ENOG5031KI9">
    <property type="taxonomic scope" value="Bacteria"/>
</dbReference>
<dbReference type="AlphaFoldDB" id="A0A0H3L2Z5"/>
<evidence type="ECO:0000259" key="1">
    <source>
        <dbReference type="Pfam" id="PF08845"/>
    </source>
</evidence>
<name>A0A0H3L2Z5_PANAA</name>
<sequence length="127" mass="14667">MGQHIRIADHNHYLRRIVIMTAFDCISGHHEAKAPNYTQRYATVGYVTRTPDYRRIPAITLKGCWLREAGFPIGVQLDVKVTWGRIIISFKPRDVINGTRVRTIEELASLPVHMRKRVMKAIGLTEW</sequence>
<evidence type="ECO:0000313" key="2">
    <source>
        <dbReference type="EMBL" id="BAK13757.1"/>
    </source>
</evidence>
<dbReference type="HOGENOM" id="CLU_151239_0_0_6"/>
<dbReference type="KEGG" id="paj:PAJ_3678"/>
<dbReference type="GO" id="GO:0016788">
    <property type="term" value="F:hydrolase activity, acting on ester bonds"/>
    <property type="evidence" value="ECO:0007669"/>
    <property type="project" value="InterPro"/>
</dbReference>
<dbReference type="Pfam" id="PF08845">
    <property type="entry name" value="SymE_toxin"/>
    <property type="match status" value="1"/>
</dbReference>
<dbReference type="GO" id="GO:0003723">
    <property type="term" value="F:RNA binding"/>
    <property type="evidence" value="ECO:0007669"/>
    <property type="project" value="InterPro"/>
</dbReference>
<reference evidence="3" key="1">
    <citation type="journal article" date="2012" name="Appl. Microbiol. Biotechnol.">
        <title>The complete genome sequence of Pantoea ananatis AJ13355, an organism with great biotechnological potential.</title>
        <authorList>
            <person name="Hara Y."/>
            <person name="Kadotani N."/>
            <person name="Izui H."/>
            <person name="Katashkina J.I."/>
            <person name="Kuvaeva T.M."/>
            <person name="Andreeva I.G."/>
            <person name="Golubeva L.I."/>
            <person name="Malko D.B."/>
            <person name="Makeev V.J."/>
            <person name="Mashko S.V."/>
            <person name="Kozlov Y.I."/>
        </authorList>
    </citation>
    <scope>NUCLEOTIDE SEQUENCE [LARGE SCALE GENOMIC DNA]</scope>
    <source>
        <strain evidence="3">AJ13355</strain>
    </source>
</reference>
<evidence type="ECO:0000313" key="3">
    <source>
        <dbReference type="Proteomes" id="UP000006690"/>
    </source>
</evidence>
<feature type="domain" description="Toxin SymE-like" evidence="1">
    <location>
        <begin position="39"/>
        <end position="89"/>
    </location>
</feature>